<evidence type="ECO:0000313" key="1">
    <source>
        <dbReference type="EMBL" id="PHV71492.1"/>
    </source>
</evidence>
<proteinExistence type="predicted"/>
<comment type="caution">
    <text evidence="1">The sequence shown here is derived from an EMBL/GenBank/DDBJ whole genome shotgun (WGS) entry which is preliminary data.</text>
</comment>
<reference evidence="1" key="1">
    <citation type="submission" date="2017-10" db="EMBL/GenBank/DDBJ databases">
        <title>Genome sequence of cellulolytic Lachnospiraceae bacterium XHS1971 isolated from hotspring sediment.</title>
        <authorList>
            <person name="Vasudevan G."/>
            <person name="Joshi A.J."/>
            <person name="Hivarkar S."/>
            <person name="Lanjekar V.B."/>
            <person name="Dhakephalkar P.K."/>
            <person name="Dagar S."/>
        </authorList>
    </citation>
    <scope>NUCLEOTIDE SEQUENCE</scope>
    <source>
        <strain evidence="1">XHS1971</strain>
    </source>
</reference>
<evidence type="ECO:0000313" key="2">
    <source>
        <dbReference type="Proteomes" id="UP000224460"/>
    </source>
</evidence>
<protein>
    <submittedName>
        <fullName evidence="1">Uncharacterized protein</fullName>
    </submittedName>
</protein>
<dbReference type="EMBL" id="PEDL01000003">
    <property type="protein sequence ID" value="PHV71492.1"/>
    <property type="molecule type" value="Genomic_DNA"/>
</dbReference>
<sequence>MKKTILIEKSRVLTRMAYLQEGELIATYIDSPFEPELQNKILVGQVDQIVKNLKAVFVDYGAEKKGLLHFAQIPEEYRAKLKQGLRLPIQVTRLNKGDKGNKLTAKVSMQGRYMVCLPFEPGISISKKIKQSALREKLKEQIRQSCKREYGFIIRTEAMTCSIEDFEKELKDLIQKADQFMKSKDYLSKGSILYEELPTSLSWIFDHMTMQDEITLICDDADYSEKLKEVCHQYGYTDKKLDLQVLTEKSNLFFVYGIQKQWDKLFERKIWLKNGGNIVIDCTEAMTVIDVNSAKAILSKNARQAILELNQLAIQEGLLQVLRRNLSGIILMDLVEMTEAEDREAAYHYAKKILETYGEKRTLVYPLTELGILQCTRSKKQLSVGQKLLEGCNVCGAREGRYNMLYEAFLLEQKLKNLHEQTMQRQLYIHCHERLYDFLIENDILKQLEKTYDMTLFLEKSKELQGKAFLCQF</sequence>
<keyword evidence="2" id="KW-1185">Reference proteome</keyword>
<accession>A0AC61DGH7</accession>
<organism evidence="1 2">
    <name type="scientific">Sporanaerobium hydrogeniformans</name>
    <dbReference type="NCBI Taxonomy" id="3072179"/>
    <lineage>
        <taxon>Bacteria</taxon>
        <taxon>Bacillati</taxon>
        <taxon>Bacillota</taxon>
        <taxon>Clostridia</taxon>
        <taxon>Lachnospirales</taxon>
        <taxon>Lachnospiraceae</taxon>
        <taxon>Sporanaerobium</taxon>
    </lineage>
</organism>
<gene>
    <name evidence="1" type="ORF">CS063_05445</name>
</gene>
<dbReference type="Proteomes" id="UP000224460">
    <property type="component" value="Unassembled WGS sequence"/>
</dbReference>
<name>A0AC61DGH7_9FIRM</name>